<evidence type="ECO:0000256" key="8">
    <source>
        <dbReference type="ARBA" id="ARBA00023136"/>
    </source>
</evidence>
<organism evidence="10">
    <name type="scientific">uncultured Friedmanniella sp</name>
    <dbReference type="NCBI Taxonomy" id="335381"/>
    <lineage>
        <taxon>Bacteria</taxon>
        <taxon>Bacillati</taxon>
        <taxon>Actinomycetota</taxon>
        <taxon>Actinomycetes</taxon>
        <taxon>Propionibacteriales</taxon>
        <taxon>Nocardioidaceae</taxon>
        <taxon>Friedmanniella</taxon>
        <taxon>environmental samples</taxon>
    </lineage>
</organism>
<evidence type="ECO:0000256" key="7">
    <source>
        <dbReference type="ARBA" id="ARBA00022970"/>
    </source>
</evidence>
<dbReference type="GO" id="GO:0005886">
    <property type="term" value="C:plasma membrane"/>
    <property type="evidence" value="ECO:0007669"/>
    <property type="project" value="UniProtKB-SubCell"/>
</dbReference>
<dbReference type="PANTHER" id="PTHR43166:SF9">
    <property type="entry name" value="GLUTAMATE_ASPARTATE IMPORT ATP-BINDING PROTEIN GLTL"/>
    <property type="match status" value="1"/>
</dbReference>
<evidence type="ECO:0000256" key="3">
    <source>
        <dbReference type="ARBA" id="ARBA00022448"/>
    </source>
</evidence>
<comment type="subcellular location">
    <subcellularLocation>
        <location evidence="1">Cell membrane</location>
        <topology evidence="1">Peripheral membrane protein</topology>
    </subcellularLocation>
</comment>
<dbReference type="Pfam" id="PF00005">
    <property type="entry name" value="ABC_tran"/>
    <property type="match status" value="1"/>
</dbReference>
<evidence type="ECO:0000259" key="9">
    <source>
        <dbReference type="PROSITE" id="PS50893"/>
    </source>
</evidence>
<dbReference type="PROSITE" id="PS00211">
    <property type="entry name" value="ABC_TRANSPORTER_1"/>
    <property type="match status" value="1"/>
</dbReference>
<comment type="similarity">
    <text evidence="2">Belongs to the ABC transporter superfamily.</text>
</comment>
<dbReference type="PANTHER" id="PTHR43166">
    <property type="entry name" value="AMINO ACID IMPORT ATP-BINDING PROTEIN"/>
    <property type="match status" value="1"/>
</dbReference>
<dbReference type="EMBL" id="CADCTS010000176">
    <property type="protein sequence ID" value="CAA9299692.1"/>
    <property type="molecule type" value="Genomic_DNA"/>
</dbReference>
<dbReference type="InterPro" id="IPR030679">
    <property type="entry name" value="ABC_ATPase_HisP-typ"/>
</dbReference>
<dbReference type="SUPFAM" id="SSF52540">
    <property type="entry name" value="P-loop containing nucleoside triphosphate hydrolases"/>
    <property type="match status" value="1"/>
</dbReference>
<dbReference type="InterPro" id="IPR050086">
    <property type="entry name" value="MetN_ABC_transporter-like"/>
</dbReference>
<dbReference type="InterPro" id="IPR017871">
    <property type="entry name" value="ABC_transporter-like_CS"/>
</dbReference>
<dbReference type="InterPro" id="IPR027417">
    <property type="entry name" value="P-loop_NTPase"/>
</dbReference>
<keyword evidence="5" id="KW-0547">Nucleotide-binding</keyword>
<dbReference type="SMART" id="SM00382">
    <property type="entry name" value="AAA"/>
    <property type="match status" value="1"/>
</dbReference>
<evidence type="ECO:0000256" key="6">
    <source>
        <dbReference type="ARBA" id="ARBA00022840"/>
    </source>
</evidence>
<dbReference type="PROSITE" id="PS50893">
    <property type="entry name" value="ABC_TRANSPORTER_2"/>
    <property type="match status" value="1"/>
</dbReference>
<protein>
    <submittedName>
        <fullName evidence="10">ABC transporter, ATP-binding protein (Cluster 3, basic aa/glutamine/opines)</fullName>
    </submittedName>
</protein>
<dbReference type="PIRSF" id="PIRSF039085">
    <property type="entry name" value="ABC_ATPase_HisP"/>
    <property type="match status" value="1"/>
</dbReference>
<evidence type="ECO:0000256" key="5">
    <source>
        <dbReference type="ARBA" id="ARBA00022741"/>
    </source>
</evidence>
<accession>A0A6J4KAH0</accession>
<keyword evidence="6 10" id="KW-0067">ATP-binding</keyword>
<feature type="domain" description="ABC transporter" evidence="9">
    <location>
        <begin position="19"/>
        <end position="253"/>
    </location>
</feature>
<dbReference type="GO" id="GO:0015424">
    <property type="term" value="F:ABC-type amino acid transporter activity"/>
    <property type="evidence" value="ECO:0007669"/>
    <property type="project" value="InterPro"/>
</dbReference>
<dbReference type="GO" id="GO:0016887">
    <property type="term" value="F:ATP hydrolysis activity"/>
    <property type="evidence" value="ECO:0007669"/>
    <property type="project" value="InterPro"/>
</dbReference>
<keyword evidence="3" id="KW-0813">Transport</keyword>
<dbReference type="InterPro" id="IPR003439">
    <property type="entry name" value="ABC_transporter-like_ATP-bd"/>
</dbReference>
<dbReference type="GO" id="GO:0005524">
    <property type="term" value="F:ATP binding"/>
    <property type="evidence" value="ECO:0007669"/>
    <property type="project" value="UniProtKB-KW"/>
</dbReference>
<evidence type="ECO:0000256" key="2">
    <source>
        <dbReference type="ARBA" id="ARBA00005417"/>
    </source>
</evidence>
<gene>
    <name evidence="10" type="ORF">AVDCRST_MAG48-1217</name>
</gene>
<evidence type="ECO:0000313" key="10">
    <source>
        <dbReference type="EMBL" id="CAA9299692.1"/>
    </source>
</evidence>
<keyword evidence="4" id="KW-1003">Cell membrane</keyword>
<reference evidence="10" key="1">
    <citation type="submission" date="2020-02" db="EMBL/GenBank/DDBJ databases">
        <authorList>
            <person name="Meier V. D."/>
        </authorList>
    </citation>
    <scope>NUCLEOTIDE SEQUENCE</scope>
    <source>
        <strain evidence="10">AVDCRST_MAG48</strain>
    </source>
</reference>
<dbReference type="AlphaFoldDB" id="A0A6J4KAH0"/>
<name>A0A6J4KAH0_9ACTN</name>
<sequence>MSPSTGSGSGPGRPGVALLQARGLRKVFGAQVVLDDLDLDVQQGECVVLIGGSGSGKSTLLRCLNLLETLDDGQILLAGEDISDPRADVDAVRARVGIVFQAFNLFPHLSVLDNVTLAPVRVHKRPRRAAEQQAREMLARVGLSDKADARPDALSGGQQQRAAIARALVNGPALMLLDEVTSALDPELVHEVLTLLGDLRGDGMTMVLATHEMGFARSVADRVCFLHAGRVLEQGPPAQLFDHPQEKRTREFLSRLTS</sequence>
<proteinExistence type="inferred from homology"/>
<keyword evidence="7" id="KW-0029">Amino-acid transport</keyword>
<dbReference type="Gene3D" id="3.40.50.300">
    <property type="entry name" value="P-loop containing nucleotide triphosphate hydrolases"/>
    <property type="match status" value="1"/>
</dbReference>
<evidence type="ECO:0000256" key="1">
    <source>
        <dbReference type="ARBA" id="ARBA00004202"/>
    </source>
</evidence>
<keyword evidence="8" id="KW-0472">Membrane</keyword>
<evidence type="ECO:0000256" key="4">
    <source>
        <dbReference type="ARBA" id="ARBA00022475"/>
    </source>
</evidence>
<dbReference type="InterPro" id="IPR003593">
    <property type="entry name" value="AAA+_ATPase"/>
</dbReference>